<keyword evidence="1" id="KW-0732">Signal</keyword>
<protein>
    <submittedName>
        <fullName evidence="3">Vancomycin resistance protein YoaR, contains peptidoglycan-binding and VanW domains</fullName>
    </submittedName>
</protein>
<dbReference type="Pfam" id="PF07501">
    <property type="entry name" value="G5"/>
    <property type="match status" value="1"/>
</dbReference>
<dbReference type="InterPro" id="IPR052913">
    <property type="entry name" value="Glycopeptide_resist_protein"/>
</dbReference>
<dbReference type="InterPro" id="IPR011098">
    <property type="entry name" value="G5_dom"/>
</dbReference>
<evidence type="ECO:0000313" key="3">
    <source>
        <dbReference type="EMBL" id="SKB54302.1"/>
    </source>
</evidence>
<evidence type="ECO:0000313" key="4">
    <source>
        <dbReference type="Proteomes" id="UP000243406"/>
    </source>
</evidence>
<dbReference type="InterPro" id="IPR022029">
    <property type="entry name" value="YoaR-like_PG-bd"/>
</dbReference>
<dbReference type="PANTHER" id="PTHR35788">
    <property type="entry name" value="EXPORTED PROTEIN-RELATED"/>
    <property type="match status" value="1"/>
</dbReference>
<name>A0A1T5C3Y7_9FIRM</name>
<dbReference type="Pfam" id="PF12229">
    <property type="entry name" value="PG_binding_4"/>
    <property type="match status" value="1"/>
</dbReference>
<dbReference type="InterPro" id="IPR007391">
    <property type="entry name" value="Vancomycin_resist_VanW"/>
</dbReference>
<dbReference type="AlphaFoldDB" id="A0A1T5C3Y7"/>
<reference evidence="4" key="1">
    <citation type="submission" date="2017-02" db="EMBL/GenBank/DDBJ databases">
        <authorList>
            <person name="Varghese N."/>
            <person name="Submissions S."/>
        </authorList>
    </citation>
    <scope>NUCLEOTIDE SEQUENCE [LARGE SCALE GENOMIC DNA]</scope>
    <source>
        <strain evidence="4">ATCC 35199</strain>
    </source>
</reference>
<accession>A0A1T5C3Y7</accession>
<feature type="domain" description="G5" evidence="2">
    <location>
        <begin position="360"/>
        <end position="442"/>
    </location>
</feature>
<dbReference type="RefSeq" id="WP_079589803.1">
    <property type="nucleotide sequence ID" value="NZ_FUYN01000004.1"/>
</dbReference>
<dbReference type="PROSITE" id="PS51109">
    <property type="entry name" value="G5"/>
    <property type="match status" value="1"/>
</dbReference>
<dbReference type="SMART" id="SM01208">
    <property type="entry name" value="G5"/>
    <property type="match status" value="1"/>
</dbReference>
<dbReference type="Proteomes" id="UP000243406">
    <property type="component" value="Unassembled WGS sequence"/>
</dbReference>
<dbReference type="PANTHER" id="PTHR35788:SF1">
    <property type="entry name" value="EXPORTED PROTEIN"/>
    <property type="match status" value="1"/>
</dbReference>
<keyword evidence="4" id="KW-1185">Reference proteome</keyword>
<evidence type="ECO:0000256" key="1">
    <source>
        <dbReference type="ARBA" id="ARBA00022729"/>
    </source>
</evidence>
<organism evidence="3 4">
    <name type="scientific">Acetoanaerobium noterae</name>
    <dbReference type="NCBI Taxonomy" id="745369"/>
    <lineage>
        <taxon>Bacteria</taxon>
        <taxon>Bacillati</taxon>
        <taxon>Bacillota</taxon>
        <taxon>Clostridia</taxon>
        <taxon>Peptostreptococcales</taxon>
        <taxon>Filifactoraceae</taxon>
        <taxon>Acetoanaerobium</taxon>
    </lineage>
</organism>
<dbReference type="Pfam" id="PF04294">
    <property type="entry name" value="VanW"/>
    <property type="match status" value="1"/>
</dbReference>
<gene>
    <name evidence="3" type="ORF">SAMN02745120_1999</name>
</gene>
<proteinExistence type="predicted"/>
<sequence length="468" mass="51546">MKKVGIILVISFILIATSAAMYLNSLTQDNFIYPGISINGVDVSGLTVTQAKEVLQDRIKVGKVSFTHNEKKWNYDLKELGFEYDYDSSIDEAFKIGRSDNILENWITVLKLNNNKQINLELSRTDKYENFDEIFSKIKSEVDRQAVDADISINTAISITPEQDGYEVDIDKLKNLLITELKDKNEDIIIEVPVKVTQASVKREQLSSINGIIGEFTTTFNAKVAGRSTNIRLASSKVDSVLLMPGQEFSFNNATGKITLAAGYKNAPVIVKGELQEGVGGGVCQVSTTLYNSVLYAGLDVVQRRAHSIPSSYVSIGRDAAVAYGSLDFVFRNSHDYPVYIKAFVSGNKVTARIYGDTTKHKNKTLSSQVVEQIPRQVKYVNDPTLPLGKEVIDDPGRDGIKSVTYENVDGQTKVVSRDHYPAKTKVIKVGTGPAEAPAVNLNPEAINESVNTQNQENTIIDSIFGGR</sequence>
<dbReference type="EMBL" id="FUYN01000004">
    <property type="protein sequence ID" value="SKB54302.1"/>
    <property type="molecule type" value="Genomic_DNA"/>
</dbReference>
<dbReference type="OrthoDB" id="9797191at2"/>
<dbReference type="Gene3D" id="2.20.230.10">
    <property type="entry name" value="Resuscitation-promoting factor rpfb"/>
    <property type="match status" value="1"/>
</dbReference>
<evidence type="ECO:0000259" key="2">
    <source>
        <dbReference type="PROSITE" id="PS51109"/>
    </source>
</evidence>